<protein>
    <submittedName>
        <fullName evidence="4">Glucokinase</fullName>
        <ecNumber evidence="4">2.7.1.2</ecNumber>
    </submittedName>
</protein>
<name>A0A173YS22_9FIRM</name>
<comment type="function">
    <text evidence="1">Transcriptional repressor of xylose-utilizing enzymes.</text>
</comment>
<dbReference type="EC" id="2.7.1.2" evidence="4"/>
<dbReference type="CDD" id="cd23763">
    <property type="entry name" value="ASKHA_ATPase_ROK"/>
    <property type="match status" value="1"/>
</dbReference>
<reference evidence="4 5" key="1">
    <citation type="submission" date="2015-09" db="EMBL/GenBank/DDBJ databases">
        <authorList>
            <consortium name="Pathogen Informatics"/>
        </authorList>
    </citation>
    <scope>NUCLEOTIDE SEQUENCE [LARGE SCALE GENOMIC DNA]</scope>
    <source>
        <strain evidence="4 5">2789STDY5834841</strain>
    </source>
</reference>
<dbReference type="Gene3D" id="1.10.10.10">
    <property type="entry name" value="Winged helix-like DNA-binding domain superfamily/Winged helix DNA-binding domain"/>
    <property type="match status" value="1"/>
</dbReference>
<dbReference type="GeneID" id="97330088"/>
<dbReference type="Pfam" id="PF00480">
    <property type="entry name" value="ROK"/>
    <property type="match status" value="1"/>
</dbReference>
<evidence type="ECO:0000256" key="1">
    <source>
        <dbReference type="ARBA" id="ARBA00002486"/>
    </source>
</evidence>
<dbReference type="InterPro" id="IPR000600">
    <property type="entry name" value="ROK"/>
</dbReference>
<dbReference type="EMBL" id="CYZO01000005">
    <property type="protein sequence ID" value="CUN66016.1"/>
    <property type="molecule type" value="Genomic_DNA"/>
</dbReference>
<keyword evidence="3" id="KW-0859">Xylose metabolism</keyword>
<sequence length="382" mass="42462">MKIYNPTDIGDRNKLMILRLIKVYDGISRQEISKRMHLSAPAVSNNVAALIENGIVYENGCDDTSLGRKPRQLSYKGDLYYVISVELMPKKVRAGIADLYGEVQQWTEKEIIVENGVDEVLGQLDSAIDELLEKRKKDVDVIAIAVGVPALTGQNDLNDLFGTYLPEWKNVDLKEHILQKYNVEAIIVNDVELALIGERERGVGKKQTNIVYIKYGEGFAARAIVDGYLLKGNNMAAGELGYYLESLEEMTDEFVCPGRFEKKVCQNIFSECGEKNGLSDLILRAEQGDEAADAIVKKIIRKIAVVIANTVLMLNSEMVILGGDSEIFTEENIVEIKKILEKVCPFVPEVVTSKLGADAPIIGGIKVALDYAEEQIIMLWKS</sequence>
<comment type="similarity">
    <text evidence="2">Belongs to the ROK (NagC/XylR) family.</text>
</comment>
<dbReference type="RefSeq" id="WP_009243600.1">
    <property type="nucleotide sequence ID" value="NZ_AP028249.1"/>
</dbReference>
<evidence type="ECO:0000256" key="2">
    <source>
        <dbReference type="ARBA" id="ARBA00006479"/>
    </source>
</evidence>
<keyword evidence="3" id="KW-0119">Carbohydrate metabolism</keyword>
<organism evidence="4 5">
    <name type="scientific">[Ruminococcus] torques</name>
    <dbReference type="NCBI Taxonomy" id="33039"/>
    <lineage>
        <taxon>Bacteria</taxon>
        <taxon>Bacillati</taxon>
        <taxon>Bacillota</taxon>
        <taxon>Clostridia</taxon>
        <taxon>Lachnospirales</taxon>
        <taxon>Lachnospiraceae</taxon>
        <taxon>Mediterraneibacter</taxon>
    </lineage>
</organism>
<dbReference type="CDD" id="cd00090">
    <property type="entry name" value="HTH_ARSR"/>
    <property type="match status" value="1"/>
</dbReference>
<dbReference type="GO" id="GO:0004340">
    <property type="term" value="F:glucokinase activity"/>
    <property type="evidence" value="ECO:0007669"/>
    <property type="project" value="UniProtKB-EC"/>
</dbReference>
<dbReference type="InterPro" id="IPR036388">
    <property type="entry name" value="WH-like_DNA-bd_sf"/>
</dbReference>
<dbReference type="GO" id="GO:0042732">
    <property type="term" value="P:D-xylose metabolic process"/>
    <property type="evidence" value="ECO:0007669"/>
    <property type="project" value="UniProtKB-KW"/>
</dbReference>
<dbReference type="InterPro" id="IPR011991">
    <property type="entry name" value="ArsR-like_HTH"/>
</dbReference>
<dbReference type="AlphaFoldDB" id="A0A173YS22"/>
<proteinExistence type="inferred from homology"/>
<accession>A0A173YS22</accession>
<dbReference type="Gene3D" id="3.30.420.40">
    <property type="match status" value="2"/>
</dbReference>
<dbReference type="InterPro" id="IPR036390">
    <property type="entry name" value="WH_DNA-bd_sf"/>
</dbReference>
<keyword evidence="4" id="KW-0418">Kinase</keyword>
<dbReference type="Proteomes" id="UP000095787">
    <property type="component" value="Unassembled WGS sequence"/>
</dbReference>
<dbReference type="PANTHER" id="PTHR18964">
    <property type="entry name" value="ROK (REPRESSOR, ORF, KINASE) FAMILY"/>
    <property type="match status" value="1"/>
</dbReference>
<dbReference type="SUPFAM" id="SSF53067">
    <property type="entry name" value="Actin-like ATPase domain"/>
    <property type="match status" value="1"/>
</dbReference>
<dbReference type="Pfam" id="PF13412">
    <property type="entry name" value="HTH_24"/>
    <property type="match status" value="1"/>
</dbReference>
<evidence type="ECO:0000256" key="3">
    <source>
        <dbReference type="ARBA" id="ARBA00022629"/>
    </source>
</evidence>
<gene>
    <name evidence="4" type="primary">glcK_1</name>
    <name evidence="4" type="ORF">ERS852456_00473</name>
</gene>
<dbReference type="PANTHER" id="PTHR18964:SF149">
    <property type="entry name" value="BIFUNCTIONAL UDP-N-ACETYLGLUCOSAMINE 2-EPIMERASE_N-ACETYLMANNOSAMINE KINASE"/>
    <property type="match status" value="1"/>
</dbReference>
<evidence type="ECO:0000313" key="4">
    <source>
        <dbReference type="EMBL" id="CUN66016.1"/>
    </source>
</evidence>
<dbReference type="InterPro" id="IPR043129">
    <property type="entry name" value="ATPase_NBD"/>
</dbReference>
<keyword evidence="4" id="KW-0808">Transferase</keyword>
<evidence type="ECO:0000313" key="5">
    <source>
        <dbReference type="Proteomes" id="UP000095787"/>
    </source>
</evidence>
<dbReference type="SUPFAM" id="SSF46785">
    <property type="entry name" value="Winged helix' DNA-binding domain"/>
    <property type="match status" value="1"/>
</dbReference>